<dbReference type="Gene3D" id="4.10.240.10">
    <property type="entry name" value="Zn(2)-C6 fungal-type DNA-binding domain"/>
    <property type="match status" value="1"/>
</dbReference>
<keyword evidence="1" id="KW-0539">Nucleus</keyword>
<dbReference type="PANTHER" id="PTHR47784">
    <property type="entry name" value="STEROL UPTAKE CONTROL PROTEIN 2"/>
    <property type="match status" value="1"/>
</dbReference>
<accession>A0AAV9P4B2</accession>
<dbReference type="GO" id="GO:0008270">
    <property type="term" value="F:zinc ion binding"/>
    <property type="evidence" value="ECO:0007669"/>
    <property type="project" value="InterPro"/>
</dbReference>
<dbReference type="AlphaFoldDB" id="A0AAV9P4B2"/>
<dbReference type="GO" id="GO:0001228">
    <property type="term" value="F:DNA-binding transcription activator activity, RNA polymerase II-specific"/>
    <property type="evidence" value="ECO:0007669"/>
    <property type="project" value="TreeGrafter"/>
</dbReference>
<evidence type="ECO:0000313" key="3">
    <source>
        <dbReference type="EMBL" id="KAK5166720.1"/>
    </source>
</evidence>
<feature type="domain" description="Zn(2)-C6 fungal-type" evidence="2">
    <location>
        <begin position="12"/>
        <end position="42"/>
    </location>
</feature>
<name>A0AAV9P4B2_9PEZI</name>
<organism evidence="3 4">
    <name type="scientific">Saxophila tyrrhenica</name>
    <dbReference type="NCBI Taxonomy" id="1690608"/>
    <lineage>
        <taxon>Eukaryota</taxon>
        <taxon>Fungi</taxon>
        <taxon>Dikarya</taxon>
        <taxon>Ascomycota</taxon>
        <taxon>Pezizomycotina</taxon>
        <taxon>Dothideomycetes</taxon>
        <taxon>Dothideomycetidae</taxon>
        <taxon>Mycosphaerellales</taxon>
        <taxon>Extremaceae</taxon>
        <taxon>Saxophila</taxon>
    </lineage>
</organism>
<keyword evidence="4" id="KW-1185">Reference proteome</keyword>
<reference evidence="3 4" key="1">
    <citation type="submission" date="2023-08" db="EMBL/GenBank/DDBJ databases">
        <title>Black Yeasts Isolated from many extreme environments.</title>
        <authorList>
            <person name="Coleine C."/>
            <person name="Stajich J.E."/>
            <person name="Selbmann L."/>
        </authorList>
    </citation>
    <scope>NUCLEOTIDE SEQUENCE [LARGE SCALE GENOMIC DNA]</scope>
    <source>
        <strain evidence="3 4">CCFEE 5935</strain>
    </source>
</reference>
<dbReference type="PANTHER" id="PTHR47784:SF10">
    <property type="entry name" value="TRANSCRIPTION FACTOR, PUTATIVE (AFU_ORTHOLOGUE AFUA_6G14150)-RELATED"/>
    <property type="match status" value="1"/>
</dbReference>
<evidence type="ECO:0000259" key="2">
    <source>
        <dbReference type="PROSITE" id="PS50048"/>
    </source>
</evidence>
<dbReference type="InterPro" id="IPR001138">
    <property type="entry name" value="Zn2Cys6_DnaBD"/>
</dbReference>
<dbReference type="SMART" id="SM00066">
    <property type="entry name" value="GAL4"/>
    <property type="match status" value="1"/>
</dbReference>
<dbReference type="GeneID" id="89929598"/>
<dbReference type="PROSITE" id="PS00463">
    <property type="entry name" value="ZN2_CY6_FUNGAL_1"/>
    <property type="match status" value="1"/>
</dbReference>
<evidence type="ECO:0000313" key="4">
    <source>
        <dbReference type="Proteomes" id="UP001337655"/>
    </source>
</evidence>
<dbReference type="CDD" id="cd00067">
    <property type="entry name" value="GAL4"/>
    <property type="match status" value="1"/>
</dbReference>
<dbReference type="InterPro" id="IPR036864">
    <property type="entry name" value="Zn2-C6_fun-type_DNA-bd_sf"/>
</dbReference>
<dbReference type="Pfam" id="PF11951">
    <property type="entry name" value="Fungal_trans_2"/>
    <property type="match status" value="1"/>
</dbReference>
<dbReference type="PROSITE" id="PS50048">
    <property type="entry name" value="ZN2_CY6_FUNGAL_2"/>
    <property type="match status" value="1"/>
</dbReference>
<dbReference type="InterPro" id="IPR021858">
    <property type="entry name" value="Fun_TF"/>
</dbReference>
<dbReference type="InterPro" id="IPR053157">
    <property type="entry name" value="Sterol_Uptake_Regulator"/>
</dbReference>
<evidence type="ECO:0000256" key="1">
    <source>
        <dbReference type="ARBA" id="ARBA00023242"/>
    </source>
</evidence>
<dbReference type="Pfam" id="PF00172">
    <property type="entry name" value="Zn_clus"/>
    <property type="match status" value="1"/>
</dbReference>
<dbReference type="RefSeq" id="XP_064656602.1">
    <property type="nucleotide sequence ID" value="XM_064805497.1"/>
</dbReference>
<dbReference type="EMBL" id="JAVRRT010000013">
    <property type="protein sequence ID" value="KAK5166720.1"/>
    <property type="molecule type" value="Genomic_DNA"/>
</dbReference>
<proteinExistence type="predicted"/>
<gene>
    <name evidence="3" type="ORF">LTR77_008264</name>
</gene>
<sequence>MRIKPHKKTRKGCYCCKRRRVKCDEAKPSCSNCQDREEACHYPYQKSEPVSLNEKRQLELRLSHQWCTETCRSFTSQQTVLLRDHAIEQAQSHVFLMDAIFALSAAHLASKTTAAPKALLQASLRYHTDAVSALQAAVESSNLEAVFLASILTMATSVVLPLLHGESAAQCLLHIQGFLKGVWTIIDLNPDAFLNGPCASMFGQTSAQECVASVEDLEAMRRLRELRELQAGDQTYDRTIDELELCFTRNRKRAISWVKKTWPGFIDAVCNHEPFALLVLLHWAVALCGLEEMWWAKYAGQALVEELANVGLESQGEEWAAAVSWAKDQAAQTA</sequence>
<dbReference type="SUPFAM" id="SSF57701">
    <property type="entry name" value="Zn2/Cys6 DNA-binding domain"/>
    <property type="match status" value="1"/>
</dbReference>
<comment type="caution">
    <text evidence="3">The sequence shown here is derived from an EMBL/GenBank/DDBJ whole genome shotgun (WGS) entry which is preliminary data.</text>
</comment>
<dbReference type="Proteomes" id="UP001337655">
    <property type="component" value="Unassembled WGS sequence"/>
</dbReference>
<protein>
    <recommendedName>
        <fullName evidence="2">Zn(2)-C6 fungal-type domain-containing protein</fullName>
    </recommendedName>
</protein>